<dbReference type="GO" id="GO:0009451">
    <property type="term" value="P:RNA modification"/>
    <property type="evidence" value="ECO:0007669"/>
    <property type="project" value="InterPro"/>
</dbReference>
<evidence type="ECO:0000256" key="3">
    <source>
        <dbReference type="SAM" id="MobiDB-lite"/>
    </source>
</evidence>
<feature type="compositionally biased region" description="Low complexity" evidence="3">
    <location>
        <begin position="1"/>
        <end position="14"/>
    </location>
</feature>
<evidence type="ECO:0000313" key="4">
    <source>
        <dbReference type="EMBL" id="KAK8934046.1"/>
    </source>
</evidence>
<feature type="repeat" description="PPR" evidence="2">
    <location>
        <begin position="334"/>
        <end position="368"/>
    </location>
</feature>
<feature type="compositionally biased region" description="Basic residues" evidence="3">
    <location>
        <begin position="172"/>
        <end position="186"/>
    </location>
</feature>
<sequence length="986" mass="107269">MGAAEGAAGPLGPAKVPGRRYVGRPKVAAGSKGLGDPLGGDTSQASLGEEGRPRRGGVADPLGADAFQAGLVVGDRGEEVGRSLGVRRLPGRPSRRRPGRGAASPFGANASPTGLTVGGRGERGGRPLGGQRFPGRRRRRGGGGATDPLGVDASPAGLAASPVGLAVGGRGSRPRRRGGRPLRGRHAGSQTTIGDVHCHSCSSKQIHTFWQHSAKQLIISLLLPPLFLRWLQLCQTELEYCRGCRVQYRSCRGAILAVLCRNRRSHFISFLFSDAFSLLSSSPAPETIKSLHALSIICGSSTPLAVRHALITAYAAEDDISSSRRVFDELPQRNSVSYNSIISALCRSGQVEVARTMLSRMMADGLSPTHSTFAPILSSTSPESRLFYGIQLHTLILKSGLLHPDPFSATSLLNLLGKNGELYDALKLFEEMPEPTVLTWNCIISAFSEEGLDTESMRLFKKFMKTGFRPTCCSFLSILSAFCSTKSSQSVEQIHVLTIKSFFGSSTPVSNSLLNAYCNCFPLIFAEKFFSFLPAKDLISWNTFITFIAKSNNPDRIMEVYSSMCLEGFSPNETTFTVILSACTKIGLTESGELIHANVIKHNLNSGAFVGSSLVDFYAKNRKPDDAITAFMDITKINVVSWNSLISGFTDEGSPHFVIINEMLASDFRPNETTFSSLLKSASISDARQLHSLVIRMGYESNDYVSSAIIASYSSHGHFPDALAYADLITPSHVASSNAIAGIYNRNGEFEEAKDLVFLQEYPDNNSWNILITACAHNGNYLEAFQLFRRMQESGFLLDNYTAVSLLSICSRISGLNVGRSLHGLILKADAGISDVFVQNVLLDMYAKCGSLESCLNVFDEMPRRNLVSWTALVSGLGIHGFIVEALERFREMEREGFVLDGVAFLAILSACRHGGFVDKGIEIFNGMRCVYGVEPEMEHYVCVVDLLCRFGRLKEAEIVIGGMPFQPNSIIWRVFLQGCKRYSFV</sequence>
<dbReference type="Pfam" id="PF13041">
    <property type="entry name" value="PPR_2"/>
    <property type="match status" value="3"/>
</dbReference>
<feature type="repeat" description="PPR" evidence="2">
    <location>
        <begin position="405"/>
        <end position="435"/>
    </location>
</feature>
<feature type="region of interest" description="Disordered" evidence="3">
    <location>
        <begin position="1"/>
        <end position="191"/>
    </location>
</feature>
<accession>A0AAP0BBD8</accession>
<dbReference type="PROSITE" id="PS51375">
    <property type="entry name" value="PPR"/>
    <property type="match status" value="7"/>
</dbReference>
<feature type="compositionally biased region" description="Basic residues" evidence="3">
    <location>
        <begin position="89"/>
        <end position="99"/>
    </location>
</feature>
<feature type="repeat" description="PPR" evidence="2">
    <location>
        <begin position="835"/>
        <end position="865"/>
    </location>
</feature>
<organism evidence="4 5">
    <name type="scientific">Platanthera zijinensis</name>
    <dbReference type="NCBI Taxonomy" id="2320716"/>
    <lineage>
        <taxon>Eukaryota</taxon>
        <taxon>Viridiplantae</taxon>
        <taxon>Streptophyta</taxon>
        <taxon>Embryophyta</taxon>
        <taxon>Tracheophyta</taxon>
        <taxon>Spermatophyta</taxon>
        <taxon>Magnoliopsida</taxon>
        <taxon>Liliopsida</taxon>
        <taxon>Asparagales</taxon>
        <taxon>Orchidaceae</taxon>
        <taxon>Orchidoideae</taxon>
        <taxon>Orchideae</taxon>
        <taxon>Orchidinae</taxon>
        <taxon>Platanthera</taxon>
    </lineage>
</organism>
<dbReference type="PANTHER" id="PTHR47926:SF423">
    <property type="entry name" value="REPEAT-CONTAINING PROTEIN, PUTATIVE-RELATED"/>
    <property type="match status" value="1"/>
</dbReference>
<dbReference type="AlphaFoldDB" id="A0AAP0BBD8"/>
<feature type="repeat" description="PPR" evidence="2">
    <location>
        <begin position="866"/>
        <end position="900"/>
    </location>
</feature>
<keyword evidence="1" id="KW-0677">Repeat</keyword>
<comment type="caution">
    <text evidence="4">The sequence shown here is derived from an EMBL/GenBank/DDBJ whole genome shotgun (WGS) entry which is preliminary data.</text>
</comment>
<feature type="repeat" description="PPR" evidence="2">
    <location>
        <begin position="436"/>
        <end position="470"/>
    </location>
</feature>
<keyword evidence="5" id="KW-1185">Reference proteome</keyword>
<feature type="repeat" description="PPR" evidence="2">
    <location>
        <begin position="764"/>
        <end position="798"/>
    </location>
</feature>
<dbReference type="PANTHER" id="PTHR47926">
    <property type="entry name" value="PENTATRICOPEPTIDE REPEAT-CONTAINING PROTEIN"/>
    <property type="match status" value="1"/>
</dbReference>
<evidence type="ECO:0000313" key="5">
    <source>
        <dbReference type="Proteomes" id="UP001418222"/>
    </source>
</evidence>
<dbReference type="Pfam" id="PF01535">
    <property type="entry name" value="PPR"/>
    <property type="match status" value="4"/>
</dbReference>
<dbReference type="FunFam" id="1.25.40.10:FF:001096">
    <property type="entry name" value="Pentatricopeptide repeat-containing protein"/>
    <property type="match status" value="1"/>
</dbReference>
<dbReference type="EMBL" id="JBBWWQ010000013">
    <property type="protein sequence ID" value="KAK8934046.1"/>
    <property type="molecule type" value="Genomic_DNA"/>
</dbReference>
<dbReference type="InterPro" id="IPR011990">
    <property type="entry name" value="TPR-like_helical_dom_sf"/>
</dbReference>
<dbReference type="InterPro" id="IPR002885">
    <property type="entry name" value="PPR_rpt"/>
</dbReference>
<name>A0AAP0BBD8_9ASPA</name>
<proteinExistence type="predicted"/>
<protein>
    <submittedName>
        <fullName evidence="4">Pentatricopeptide repeat-containing protein</fullName>
    </submittedName>
</protein>
<dbReference type="InterPro" id="IPR046960">
    <property type="entry name" value="PPR_At4g14850-like_plant"/>
</dbReference>
<dbReference type="Gene3D" id="1.25.40.10">
    <property type="entry name" value="Tetratricopeptide repeat domain"/>
    <property type="match status" value="7"/>
</dbReference>
<gene>
    <name evidence="4" type="ORF">KSP39_PZI015500</name>
</gene>
<evidence type="ECO:0000256" key="2">
    <source>
        <dbReference type="PROSITE-ProRule" id="PRU00708"/>
    </source>
</evidence>
<evidence type="ECO:0000256" key="1">
    <source>
        <dbReference type="ARBA" id="ARBA00022737"/>
    </source>
</evidence>
<reference evidence="4 5" key="1">
    <citation type="journal article" date="2022" name="Nat. Plants">
        <title>Genomes of leafy and leafless Platanthera orchids illuminate the evolution of mycoheterotrophy.</title>
        <authorList>
            <person name="Li M.H."/>
            <person name="Liu K.W."/>
            <person name="Li Z."/>
            <person name="Lu H.C."/>
            <person name="Ye Q.L."/>
            <person name="Zhang D."/>
            <person name="Wang J.Y."/>
            <person name="Li Y.F."/>
            <person name="Zhong Z.M."/>
            <person name="Liu X."/>
            <person name="Yu X."/>
            <person name="Liu D.K."/>
            <person name="Tu X.D."/>
            <person name="Liu B."/>
            <person name="Hao Y."/>
            <person name="Liao X.Y."/>
            <person name="Jiang Y.T."/>
            <person name="Sun W.H."/>
            <person name="Chen J."/>
            <person name="Chen Y.Q."/>
            <person name="Ai Y."/>
            <person name="Zhai J.W."/>
            <person name="Wu S.S."/>
            <person name="Zhou Z."/>
            <person name="Hsiao Y.Y."/>
            <person name="Wu W.L."/>
            <person name="Chen Y.Y."/>
            <person name="Lin Y.F."/>
            <person name="Hsu J.L."/>
            <person name="Li C.Y."/>
            <person name="Wang Z.W."/>
            <person name="Zhao X."/>
            <person name="Zhong W.Y."/>
            <person name="Ma X.K."/>
            <person name="Ma L."/>
            <person name="Huang J."/>
            <person name="Chen G.Z."/>
            <person name="Huang M.Z."/>
            <person name="Huang L."/>
            <person name="Peng D.H."/>
            <person name="Luo Y.B."/>
            <person name="Zou S.Q."/>
            <person name="Chen S.P."/>
            <person name="Lan S."/>
            <person name="Tsai W.C."/>
            <person name="Van de Peer Y."/>
            <person name="Liu Z.J."/>
        </authorList>
    </citation>
    <scope>NUCLEOTIDE SEQUENCE [LARGE SCALE GENOMIC DNA]</scope>
    <source>
        <strain evidence="4">Lor287</strain>
    </source>
</reference>
<dbReference type="FunFam" id="1.25.40.10:FF:000242">
    <property type="entry name" value="Pentatricopeptide repeat-containing protein"/>
    <property type="match status" value="1"/>
</dbReference>
<dbReference type="GO" id="GO:0003723">
    <property type="term" value="F:RNA binding"/>
    <property type="evidence" value="ECO:0007669"/>
    <property type="project" value="InterPro"/>
</dbReference>
<dbReference type="Proteomes" id="UP001418222">
    <property type="component" value="Unassembled WGS sequence"/>
</dbReference>
<dbReference type="NCBIfam" id="TIGR00756">
    <property type="entry name" value="PPR"/>
    <property type="match status" value="6"/>
</dbReference>
<feature type="repeat" description="PPR" evidence="2">
    <location>
        <begin position="537"/>
        <end position="571"/>
    </location>
</feature>